<dbReference type="FunFam" id="1.10.3720.10:FF:000006">
    <property type="entry name" value="Glutamate/aspartate ABC transporter, permease protein GltK"/>
    <property type="match status" value="1"/>
</dbReference>
<keyword evidence="2 8" id="KW-0813">Transport</keyword>
<dbReference type="OrthoDB" id="92598at2"/>
<evidence type="ECO:0000256" key="5">
    <source>
        <dbReference type="ARBA" id="ARBA00022970"/>
    </source>
</evidence>
<reference evidence="11" key="1">
    <citation type="submission" date="2016-11" db="EMBL/GenBank/DDBJ databases">
        <title>Actinomyces gypaetusis sp. nov. isolated from Gypaetus barbatus in Qinghai Tibet Plateau China.</title>
        <authorList>
            <person name="Meng X."/>
        </authorList>
    </citation>
    <scope>NUCLEOTIDE SEQUENCE [LARGE SCALE GENOMIC DNA]</scope>
    <source>
        <strain evidence="11">DSM 15383</strain>
    </source>
</reference>
<dbReference type="EMBL" id="MPDM01000003">
    <property type="protein sequence ID" value="OKL50061.1"/>
    <property type="molecule type" value="Genomic_DNA"/>
</dbReference>
<feature type="transmembrane region" description="Helical" evidence="8">
    <location>
        <begin position="249"/>
        <end position="273"/>
    </location>
</feature>
<evidence type="ECO:0000256" key="6">
    <source>
        <dbReference type="ARBA" id="ARBA00022989"/>
    </source>
</evidence>
<dbReference type="NCBIfam" id="TIGR01726">
    <property type="entry name" value="HEQRo_perm_3TM"/>
    <property type="match status" value="1"/>
</dbReference>
<dbReference type="InterPro" id="IPR000515">
    <property type="entry name" value="MetI-like"/>
</dbReference>
<evidence type="ECO:0000256" key="7">
    <source>
        <dbReference type="ARBA" id="ARBA00023136"/>
    </source>
</evidence>
<keyword evidence="7 8" id="KW-0472">Membrane</keyword>
<dbReference type="InterPro" id="IPR043429">
    <property type="entry name" value="ArtM/GltK/GlnP/TcyL/YhdX-like"/>
</dbReference>
<evidence type="ECO:0000313" key="11">
    <source>
        <dbReference type="Proteomes" id="UP000186465"/>
    </source>
</evidence>
<keyword evidence="3" id="KW-1003">Cell membrane</keyword>
<dbReference type="RefSeq" id="WP_075361387.1">
    <property type="nucleotide sequence ID" value="NZ_MPDM01000003.1"/>
</dbReference>
<dbReference type="PROSITE" id="PS50928">
    <property type="entry name" value="ABC_TM1"/>
    <property type="match status" value="1"/>
</dbReference>
<evidence type="ECO:0000256" key="4">
    <source>
        <dbReference type="ARBA" id="ARBA00022692"/>
    </source>
</evidence>
<feature type="transmembrane region" description="Helical" evidence="8">
    <location>
        <begin position="99"/>
        <end position="118"/>
    </location>
</feature>
<dbReference type="CDD" id="cd06261">
    <property type="entry name" value="TM_PBP2"/>
    <property type="match status" value="1"/>
</dbReference>
<feature type="transmembrane region" description="Helical" evidence="8">
    <location>
        <begin position="67"/>
        <end position="87"/>
    </location>
</feature>
<dbReference type="GO" id="GO:0006865">
    <property type="term" value="P:amino acid transport"/>
    <property type="evidence" value="ECO:0007669"/>
    <property type="project" value="UniProtKB-KW"/>
</dbReference>
<dbReference type="GO" id="GO:0022857">
    <property type="term" value="F:transmembrane transporter activity"/>
    <property type="evidence" value="ECO:0007669"/>
    <property type="project" value="InterPro"/>
</dbReference>
<keyword evidence="5" id="KW-0029">Amino-acid transport</keyword>
<evidence type="ECO:0000256" key="1">
    <source>
        <dbReference type="ARBA" id="ARBA00004651"/>
    </source>
</evidence>
<dbReference type="GO" id="GO:0043190">
    <property type="term" value="C:ATP-binding cassette (ABC) transporter complex"/>
    <property type="evidence" value="ECO:0007669"/>
    <property type="project" value="InterPro"/>
</dbReference>
<dbReference type="PANTHER" id="PTHR30614">
    <property type="entry name" value="MEMBRANE COMPONENT OF AMINO ACID ABC TRANSPORTER"/>
    <property type="match status" value="1"/>
</dbReference>
<keyword evidence="6 8" id="KW-1133">Transmembrane helix</keyword>
<evidence type="ECO:0000256" key="3">
    <source>
        <dbReference type="ARBA" id="ARBA00022475"/>
    </source>
</evidence>
<evidence type="ECO:0000256" key="8">
    <source>
        <dbReference type="RuleBase" id="RU363032"/>
    </source>
</evidence>
<evidence type="ECO:0000256" key="2">
    <source>
        <dbReference type="ARBA" id="ARBA00022448"/>
    </source>
</evidence>
<organism evidence="10 11">
    <name type="scientific">Boudabousia marimammalium</name>
    <dbReference type="NCBI Taxonomy" id="156892"/>
    <lineage>
        <taxon>Bacteria</taxon>
        <taxon>Bacillati</taxon>
        <taxon>Actinomycetota</taxon>
        <taxon>Actinomycetes</taxon>
        <taxon>Actinomycetales</taxon>
        <taxon>Actinomycetaceae</taxon>
        <taxon>Boudabousia</taxon>
    </lineage>
</organism>
<feature type="domain" description="ABC transmembrane type-1" evidence="9">
    <location>
        <begin position="63"/>
        <end position="270"/>
    </location>
</feature>
<dbReference type="Proteomes" id="UP000186465">
    <property type="component" value="Unassembled WGS sequence"/>
</dbReference>
<dbReference type="InterPro" id="IPR010065">
    <property type="entry name" value="AA_ABC_transptr_permease_3TM"/>
</dbReference>
<dbReference type="STRING" id="156892.BM477_04025"/>
<dbReference type="AlphaFoldDB" id="A0A1Q5PR10"/>
<proteinExistence type="inferred from homology"/>
<evidence type="ECO:0000313" key="10">
    <source>
        <dbReference type="EMBL" id="OKL50061.1"/>
    </source>
</evidence>
<sequence>MSTQSDFPELINARPVPKPSRWLSAAVVALLAAMFINGLVTNEKYRWDVVAQWLFAPTIVRGVLDTLLLTVLAMLLGIVLAITAATMRQSTNPIMRSVAWVYIWFFRGTPIYTQLIFWGLLPTLYSQMSLGIPFGPEFFVFDTQTVFTAFVSAVIGLGLNEGAYLAEIVRTGLNSVDKGQTEAAQALGMKHSTILWRIIIPQAMRVIVPPTGNETISMLKTTSLVVAIPVTTELTFAASRVGQRLYMPLPMLIVAALWYLAITSILMVGQHYLESYYGRGFNESDINSNGKRSRSLSRKQAAILAAGTTSEDPFVEYTP</sequence>
<keyword evidence="4 8" id="KW-0812">Transmembrane</keyword>
<comment type="subcellular location">
    <subcellularLocation>
        <location evidence="1 8">Cell membrane</location>
        <topology evidence="1 8">Multi-pass membrane protein</topology>
    </subcellularLocation>
</comment>
<dbReference type="SUPFAM" id="SSF161098">
    <property type="entry name" value="MetI-like"/>
    <property type="match status" value="1"/>
</dbReference>
<dbReference type="InterPro" id="IPR035906">
    <property type="entry name" value="MetI-like_sf"/>
</dbReference>
<feature type="transmembrane region" description="Helical" evidence="8">
    <location>
        <begin position="21"/>
        <end position="40"/>
    </location>
</feature>
<dbReference type="Gene3D" id="1.10.3720.10">
    <property type="entry name" value="MetI-like"/>
    <property type="match status" value="1"/>
</dbReference>
<protein>
    <submittedName>
        <fullName evidence="10">ABC transporter permease</fullName>
    </submittedName>
</protein>
<name>A0A1Q5PR10_9ACTO</name>
<feature type="transmembrane region" description="Helical" evidence="8">
    <location>
        <begin position="138"/>
        <end position="160"/>
    </location>
</feature>
<comment type="caution">
    <text evidence="10">The sequence shown here is derived from an EMBL/GenBank/DDBJ whole genome shotgun (WGS) entry which is preliminary data.</text>
</comment>
<dbReference type="PANTHER" id="PTHR30614:SF0">
    <property type="entry name" value="L-CYSTINE TRANSPORT SYSTEM PERMEASE PROTEIN TCYL"/>
    <property type="match status" value="1"/>
</dbReference>
<gene>
    <name evidence="10" type="ORF">BM477_04025</name>
</gene>
<keyword evidence="11" id="KW-1185">Reference proteome</keyword>
<dbReference type="Pfam" id="PF00528">
    <property type="entry name" value="BPD_transp_1"/>
    <property type="match status" value="1"/>
</dbReference>
<accession>A0A1Q5PR10</accession>
<comment type="similarity">
    <text evidence="8">Belongs to the binding-protein-dependent transport system permease family.</text>
</comment>
<evidence type="ECO:0000259" key="9">
    <source>
        <dbReference type="PROSITE" id="PS50928"/>
    </source>
</evidence>